<dbReference type="AlphaFoldDB" id="A0A848M7R0"/>
<reference evidence="2 3" key="1">
    <citation type="submission" date="2020-04" db="EMBL/GenBank/DDBJ databases">
        <title>Paenibacillus algicola sp. nov., a novel marine bacterium producing alginate lyase.</title>
        <authorList>
            <person name="Huang H."/>
        </authorList>
    </citation>
    <scope>NUCLEOTIDE SEQUENCE [LARGE SCALE GENOMIC DNA]</scope>
    <source>
        <strain evidence="2 3">L7-75</strain>
    </source>
</reference>
<dbReference type="Proteomes" id="UP000565468">
    <property type="component" value="Unassembled WGS sequence"/>
</dbReference>
<feature type="transmembrane region" description="Helical" evidence="1">
    <location>
        <begin position="83"/>
        <end position="109"/>
    </location>
</feature>
<keyword evidence="1" id="KW-0472">Membrane</keyword>
<name>A0A848M7R0_PAELE</name>
<gene>
    <name evidence="2" type="ORF">HII30_15850</name>
</gene>
<protein>
    <submittedName>
        <fullName evidence="2">Uncharacterized protein</fullName>
    </submittedName>
</protein>
<evidence type="ECO:0000313" key="2">
    <source>
        <dbReference type="EMBL" id="NMO97238.1"/>
    </source>
</evidence>
<sequence>MRKACNQTAWGLIFLLLDIRIGFLDILPDLIGVILILAGLGRLKQEHTYFSTAWIMTWLLLPLSITEWFIFVDIPLGNGLDQIPAAALVLQVTGALVRLTVLYTICRAVQVMAEKQRKIMLRNAAKLRLQWYLFFEGGWLIVMPFGFNMDANDFTLMFMGFAVGLIASTLAVILLIRKSGNILKSTPKHKIDIRV</sequence>
<evidence type="ECO:0000313" key="3">
    <source>
        <dbReference type="Proteomes" id="UP000565468"/>
    </source>
</evidence>
<proteinExistence type="predicted"/>
<feature type="transmembrane region" description="Helical" evidence="1">
    <location>
        <begin position="129"/>
        <end position="148"/>
    </location>
</feature>
<comment type="caution">
    <text evidence="2">The sequence shown here is derived from an EMBL/GenBank/DDBJ whole genome shotgun (WGS) entry which is preliminary data.</text>
</comment>
<keyword evidence="3" id="KW-1185">Reference proteome</keyword>
<keyword evidence="1" id="KW-0812">Transmembrane</keyword>
<feature type="transmembrane region" description="Helical" evidence="1">
    <location>
        <begin position="154"/>
        <end position="176"/>
    </location>
</feature>
<feature type="transmembrane region" description="Helical" evidence="1">
    <location>
        <begin position="12"/>
        <end position="37"/>
    </location>
</feature>
<evidence type="ECO:0000256" key="1">
    <source>
        <dbReference type="SAM" id="Phobius"/>
    </source>
</evidence>
<dbReference type="RefSeq" id="WP_169506023.1">
    <property type="nucleotide sequence ID" value="NZ_JABBPN010000016.1"/>
</dbReference>
<accession>A0A848M7R0</accession>
<dbReference type="EMBL" id="JABBPN010000016">
    <property type="protein sequence ID" value="NMO97238.1"/>
    <property type="molecule type" value="Genomic_DNA"/>
</dbReference>
<keyword evidence="1" id="KW-1133">Transmembrane helix</keyword>
<organism evidence="2 3">
    <name type="scientific">Paenibacillus lemnae</name>
    <dbReference type="NCBI Taxonomy" id="1330551"/>
    <lineage>
        <taxon>Bacteria</taxon>
        <taxon>Bacillati</taxon>
        <taxon>Bacillota</taxon>
        <taxon>Bacilli</taxon>
        <taxon>Bacillales</taxon>
        <taxon>Paenibacillaceae</taxon>
        <taxon>Paenibacillus</taxon>
    </lineage>
</organism>
<feature type="transmembrane region" description="Helical" evidence="1">
    <location>
        <begin position="49"/>
        <end position="71"/>
    </location>
</feature>